<dbReference type="SUPFAM" id="SSF47226">
    <property type="entry name" value="Histidine-containing phosphotransfer domain, HPT domain"/>
    <property type="match status" value="1"/>
</dbReference>
<dbReference type="AlphaFoldDB" id="A0A1I3JT73"/>
<evidence type="ECO:0008006" key="3">
    <source>
        <dbReference type="Google" id="ProtNLM"/>
    </source>
</evidence>
<name>A0A1I3JT73_9RHOB</name>
<dbReference type="Proteomes" id="UP000199377">
    <property type="component" value="Unassembled WGS sequence"/>
</dbReference>
<evidence type="ECO:0000313" key="2">
    <source>
        <dbReference type="Proteomes" id="UP000199377"/>
    </source>
</evidence>
<evidence type="ECO:0000313" key="1">
    <source>
        <dbReference type="EMBL" id="SFI63145.1"/>
    </source>
</evidence>
<protein>
    <recommendedName>
        <fullName evidence="3">HPt domain-containing protein</fullName>
    </recommendedName>
</protein>
<sequence>MTAGSQQPPEAMDAARLSDLLCVMAPDRLGAHVAGLRAALQGIAGPGAPPLPRATEPTAWTGLARRAHAAAGHALLLGFPGIGGRLNALEGAAKRQDPEAAAVALAALREELAAGGPRLPPI</sequence>
<dbReference type="InterPro" id="IPR036641">
    <property type="entry name" value="HPT_dom_sf"/>
</dbReference>
<proteinExistence type="predicted"/>
<keyword evidence="2" id="KW-1185">Reference proteome</keyword>
<organism evidence="1 2">
    <name type="scientific">Albimonas pacifica</name>
    <dbReference type="NCBI Taxonomy" id="1114924"/>
    <lineage>
        <taxon>Bacteria</taxon>
        <taxon>Pseudomonadati</taxon>
        <taxon>Pseudomonadota</taxon>
        <taxon>Alphaproteobacteria</taxon>
        <taxon>Rhodobacterales</taxon>
        <taxon>Paracoccaceae</taxon>
        <taxon>Albimonas</taxon>
    </lineage>
</organism>
<dbReference type="STRING" id="1114924.SAMN05216258_108134"/>
<dbReference type="RefSeq" id="WP_092861801.1">
    <property type="nucleotide sequence ID" value="NZ_FOQH01000008.1"/>
</dbReference>
<accession>A0A1I3JT73</accession>
<dbReference type="EMBL" id="FOQH01000008">
    <property type="protein sequence ID" value="SFI63145.1"/>
    <property type="molecule type" value="Genomic_DNA"/>
</dbReference>
<reference evidence="1 2" key="1">
    <citation type="submission" date="2016-10" db="EMBL/GenBank/DDBJ databases">
        <authorList>
            <person name="de Groot N.N."/>
        </authorList>
    </citation>
    <scope>NUCLEOTIDE SEQUENCE [LARGE SCALE GENOMIC DNA]</scope>
    <source>
        <strain evidence="1 2">CGMCC 1.11030</strain>
    </source>
</reference>
<gene>
    <name evidence="1" type="ORF">SAMN05216258_108134</name>
</gene>
<dbReference type="GO" id="GO:0000160">
    <property type="term" value="P:phosphorelay signal transduction system"/>
    <property type="evidence" value="ECO:0007669"/>
    <property type="project" value="InterPro"/>
</dbReference>